<sequence>MAGEARELVSTIRLQTLRRSPTDLGSLPSLLRSVGDPESFSCFVVDPVLGWCWDDFAFPQVTGDVVEFRFNV</sequence>
<proteinExistence type="predicted"/>
<organism evidence="1 2">
    <name type="scientific">Streptomyces scopuliridis RB72</name>
    <dbReference type="NCBI Taxonomy" id="1440053"/>
    <lineage>
        <taxon>Bacteria</taxon>
        <taxon>Bacillati</taxon>
        <taxon>Actinomycetota</taxon>
        <taxon>Actinomycetes</taxon>
        <taxon>Kitasatosporales</taxon>
        <taxon>Streptomycetaceae</taxon>
        <taxon>Streptomyces</taxon>
    </lineage>
</organism>
<evidence type="ECO:0000313" key="1">
    <source>
        <dbReference type="EMBL" id="PVE12097.1"/>
    </source>
</evidence>
<accession>A0A2T7TAB9</accession>
<gene>
    <name evidence="1" type="ORF">Y717_06695</name>
</gene>
<dbReference type="AlphaFoldDB" id="A0A2T7TAB9"/>
<comment type="caution">
    <text evidence="1">The sequence shown here is derived from an EMBL/GenBank/DDBJ whole genome shotgun (WGS) entry which is preliminary data.</text>
</comment>
<dbReference type="Proteomes" id="UP000245992">
    <property type="component" value="Unassembled WGS sequence"/>
</dbReference>
<reference evidence="1 2" key="1">
    <citation type="submission" date="2013-12" db="EMBL/GenBank/DDBJ databases">
        <title>Annotated genome of Streptomyces scopuliridis.</title>
        <authorList>
            <person name="Olson J.B."/>
        </authorList>
    </citation>
    <scope>NUCLEOTIDE SEQUENCE [LARGE SCALE GENOMIC DNA]</scope>
    <source>
        <strain evidence="1 2">RB72</strain>
    </source>
</reference>
<keyword evidence="2" id="KW-1185">Reference proteome</keyword>
<protein>
    <submittedName>
        <fullName evidence="1">Uncharacterized protein</fullName>
    </submittedName>
</protein>
<name>A0A2T7TAB9_9ACTN</name>
<dbReference type="EMBL" id="AZSP01000123">
    <property type="protein sequence ID" value="PVE12097.1"/>
    <property type="molecule type" value="Genomic_DNA"/>
</dbReference>
<evidence type="ECO:0000313" key="2">
    <source>
        <dbReference type="Proteomes" id="UP000245992"/>
    </source>
</evidence>